<dbReference type="Proteomes" id="UP001054252">
    <property type="component" value="Unassembled WGS sequence"/>
</dbReference>
<evidence type="ECO:0000313" key="2">
    <source>
        <dbReference type="Proteomes" id="UP001054252"/>
    </source>
</evidence>
<organism evidence="1 2">
    <name type="scientific">Rubroshorea leprosula</name>
    <dbReference type="NCBI Taxonomy" id="152421"/>
    <lineage>
        <taxon>Eukaryota</taxon>
        <taxon>Viridiplantae</taxon>
        <taxon>Streptophyta</taxon>
        <taxon>Embryophyta</taxon>
        <taxon>Tracheophyta</taxon>
        <taxon>Spermatophyta</taxon>
        <taxon>Magnoliopsida</taxon>
        <taxon>eudicotyledons</taxon>
        <taxon>Gunneridae</taxon>
        <taxon>Pentapetalae</taxon>
        <taxon>rosids</taxon>
        <taxon>malvids</taxon>
        <taxon>Malvales</taxon>
        <taxon>Dipterocarpaceae</taxon>
        <taxon>Rubroshorea</taxon>
    </lineage>
</organism>
<name>A0AAV5KVC9_9ROSI</name>
<gene>
    <name evidence="1" type="ORF">SLEP1_g37495</name>
</gene>
<keyword evidence="2" id="KW-1185">Reference proteome</keyword>
<dbReference type="EMBL" id="BPVZ01000079">
    <property type="protein sequence ID" value="GKV28436.1"/>
    <property type="molecule type" value="Genomic_DNA"/>
</dbReference>
<sequence>MEAQHRMNGKIFAGREVSVVVAAETRKRPEEMWQRARVRGGSGYGRQSYYDNVDVLGLAHFPLYTLLTGLQVLEADITQGHTLLFQDDMETFLSLHIKDMRSTQDHQGVLHKSKMVIINTEPILLDMTMSIKINLEMVMERNLHTSLRKHGMLGGLAGPGLVPGPGQLTCLQGAARK</sequence>
<dbReference type="AlphaFoldDB" id="A0AAV5KVC9"/>
<protein>
    <submittedName>
        <fullName evidence="1">Uncharacterized protein</fullName>
    </submittedName>
</protein>
<evidence type="ECO:0000313" key="1">
    <source>
        <dbReference type="EMBL" id="GKV28436.1"/>
    </source>
</evidence>
<proteinExistence type="predicted"/>
<reference evidence="1 2" key="1">
    <citation type="journal article" date="2021" name="Commun. Biol.">
        <title>The genome of Shorea leprosula (Dipterocarpaceae) highlights the ecological relevance of drought in aseasonal tropical rainforests.</title>
        <authorList>
            <person name="Ng K.K.S."/>
            <person name="Kobayashi M.J."/>
            <person name="Fawcett J.A."/>
            <person name="Hatakeyama M."/>
            <person name="Paape T."/>
            <person name="Ng C.H."/>
            <person name="Ang C.C."/>
            <person name="Tnah L.H."/>
            <person name="Lee C.T."/>
            <person name="Nishiyama T."/>
            <person name="Sese J."/>
            <person name="O'Brien M.J."/>
            <person name="Copetti D."/>
            <person name="Mohd Noor M.I."/>
            <person name="Ong R.C."/>
            <person name="Putra M."/>
            <person name="Sireger I.Z."/>
            <person name="Indrioko S."/>
            <person name="Kosugi Y."/>
            <person name="Izuno A."/>
            <person name="Isagi Y."/>
            <person name="Lee S.L."/>
            <person name="Shimizu K.K."/>
        </authorList>
    </citation>
    <scope>NUCLEOTIDE SEQUENCE [LARGE SCALE GENOMIC DNA]</scope>
    <source>
        <strain evidence="1">214</strain>
    </source>
</reference>
<accession>A0AAV5KVC9</accession>
<comment type="caution">
    <text evidence="1">The sequence shown here is derived from an EMBL/GenBank/DDBJ whole genome shotgun (WGS) entry which is preliminary data.</text>
</comment>